<evidence type="ECO:0000259" key="9">
    <source>
        <dbReference type="Pfam" id="PF12849"/>
    </source>
</evidence>
<dbReference type="PIRSF" id="PIRSF002756">
    <property type="entry name" value="PstS"/>
    <property type="match status" value="1"/>
</dbReference>
<evidence type="ECO:0000256" key="8">
    <source>
        <dbReference type="SAM" id="SignalP"/>
    </source>
</evidence>
<reference evidence="10 11" key="1">
    <citation type="submission" date="2024-04" db="EMBL/GenBank/DDBJ databases">
        <title>A novel species isolated from cricket.</title>
        <authorList>
            <person name="Wang H.-C."/>
        </authorList>
    </citation>
    <scope>NUCLEOTIDE SEQUENCE [LARGE SCALE GENOMIC DNA]</scope>
    <source>
        <strain evidence="10 11">WL0021</strain>
    </source>
</reference>
<dbReference type="InterPro" id="IPR050962">
    <property type="entry name" value="Phosphate-bind_PstS"/>
</dbReference>
<dbReference type="InterPro" id="IPR005673">
    <property type="entry name" value="ABC_phos-bd_PstS"/>
</dbReference>
<evidence type="ECO:0000256" key="6">
    <source>
        <dbReference type="ARBA" id="ARBA00022592"/>
    </source>
</evidence>
<gene>
    <name evidence="10" type="primary">pstS</name>
    <name evidence="10" type="ORF">WJT86_02285</name>
</gene>
<organism evidence="10 11">
    <name type="scientific">Hohaiivirga grylli</name>
    <dbReference type="NCBI Taxonomy" id="3133970"/>
    <lineage>
        <taxon>Bacteria</taxon>
        <taxon>Pseudomonadati</taxon>
        <taxon>Pseudomonadota</taxon>
        <taxon>Alphaproteobacteria</taxon>
        <taxon>Hyphomicrobiales</taxon>
        <taxon>Methylobacteriaceae</taxon>
        <taxon>Hohaiivirga</taxon>
    </lineage>
</organism>
<accession>A0ABV0BH66</accession>
<feature type="chain" id="PRO_5047496934" description="Phosphate-binding protein PstS" evidence="8">
    <location>
        <begin position="26"/>
        <end position="343"/>
    </location>
</feature>
<dbReference type="NCBIfam" id="TIGR00975">
    <property type="entry name" value="3a0107s03"/>
    <property type="match status" value="1"/>
</dbReference>
<evidence type="ECO:0000256" key="4">
    <source>
        <dbReference type="ARBA" id="ARBA00021889"/>
    </source>
</evidence>
<feature type="domain" description="PBP" evidence="9">
    <location>
        <begin position="22"/>
        <end position="305"/>
    </location>
</feature>
<dbReference type="SUPFAM" id="SSF53850">
    <property type="entry name" value="Periplasmic binding protein-like II"/>
    <property type="match status" value="1"/>
</dbReference>
<comment type="caution">
    <text evidence="10">The sequence shown here is derived from an EMBL/GenBank/DDBJ whole genome shotgun (WGS) entry which is preliminary data.</text>
</comment>
<keyword evidence="6 7" id="KW-0592">Phosphate transport</keyword>
<dbReference type="Pfam" id="PF12849">
    <property type="entry name" value="PBP_like_2"/>
    <property type="match status" value="1"/>
</dbReference>
<protein>
    <recommendedName>
        <fullName evidence="4 7">Phosphate-binding protein PstS</fullName>
    </recommendedName>
</protein>
<evidence type="ECO:0000256" key="2">
    <source>
        <dbReference type="ARBA" id="ARBA00008725"/>
    </source>
</evidence>
<proteinExistence type="inferred from homology"/>
<dbReference type="PANTHER" id="PTHR42996">
    <property type="entry name" value="PHOSPHATE-BINDING PROTEIN PSTS"/>
    <property type="match status" value="1"/>
</dbReference>
<keyword evidence="5 7" id="KW-0813">Transport</keyword>
<evidence type="ECO:0000256" key="1">
    <source>
        <dbReference type="ARBA" id="ARBA00002841"/>
    </source>
</evidence>
<comment type="subunit">
    <text evidence="3 7">The complex is composed of two ATP-binding proteins (PstB), two transmembrane proteins (PstC and PstA) and a solute-binding protein (PstS).</text>
</comment>
<evidence type="ECO:0000256" key="7">
    <source>
        <dbReference type="PIRNR" id="PIRNR002756"/>
    </source>
</evidence>
<evidence type="ECO:0000313" key="10">
    <source>
        <dbReference type="EMBL" id="MEN3929888.1"/>
    </source>
</evidence>
<dbReference type="InterPro" id="IPR024370">
    <property type="entry name" value="PBP_domain"/>
</dbReference>
<name>A0ABV0BH66_9HYPH</name>
<dbReference type="CDD" id="cd13565">
    <property type="entry name" value="PBP2_PstS"/>
    <property type="match status" value="1"/>
</dbReference>
<dbReference type="Proteomes" id="UP001418637">
    <property type="component" value="Unassembled WGS sequence"/>
</dbReference>
<keyword evidence="8" id="KW-0732">Signal</keyword>
<evidence type="ECO:0000256" key="5">
    <source>
        <dbReference type="ARBA" id="ARBA00022448"/>
    </source>
</evidence>
<keyword evidence="11" id="KW-1185">Reference proteome</keyword>
<comment type="function">
    <text evidence="1 7">Part of the ABC transporter complex PstSACB involved in phosphate import.</text>
</comment>
<sequence length="343" mass="36623">MKLFSYALAATLSFSGMALTGSASAAEITGAGATFPYPVYSKWAEAYRKETGTNINYQSIGSGGGIRQITAKTVDFGATDAPLKAEDLEKNGLSQFPTVMGGVVTIVNIEGLKSGELKLTGEIVADIYAGKITRWNDQKITALNSDVKLPDARITPLYRSDGSGTTNVFTTYLSQVSENWKNGPGVGTSVEWPVGQGGKGNEGVAALVKQVPNSIGYVEYAYAKQNGVPYASLQNKAGKFVKPEVKTFQAAAANADWSSTPGFGISLTNQAGDDAWPITAPTFILVHKKSDKPEQVAETVKFFTWAFDQGDKMADELDYVPLPAKVKEMVKAEWKTLNTAGTK</sequence>
<evidence type="ECO:0000256" key="3">
    <source>
        <dbReference type="ARBA" id="ARBA00011529"/>
    </source>
</evidence>
<dbReference type="NCBIfam" id="NF008171">
    <property type="entry name" value="PRK10918.1"/>
    <property type="match status" value="1"/>
</dbReference>
<evidence type="ECO:0000313" key="11">
    <source>
        <dbReference type="Proteomes" id="UP001418637"/>
    </source>
</evidence>
<dbReference type="Gene3D" id="3.40.190.10">
    <property type="entry name" value="Periplasmic binding protein-like II"/>
    <property type="match status" value="2"/>
</dbReference>
<feature type="signal peptide" evidence="8">
    <location>
        <begin position="1"/>
        <end position="25"/>
    </location>
</feature>
<comment type="similarity">
    <text evidence="2 7">Belongs to the PstS family.</text>
</comment>
<dbReference type="PANTHER" id="PTHR42996:SF1">
    <property type="entry name" value="PHOSPHATE-BINDING PROTEIN PSTS"/>
    <property type="match status" value="1"/>
</dbReference>
<dbReference type="RefSeq" id="WP_346335866.1">
    <property type="nucleotide sequence ID" value="NZ_JBBYXI010000001.1"/>
</dbReference>
<dbReference type="EMBL" id="JBBYXI010000001">
    <property type="protein sequence ID" value="MEN3929888.1"/>
    <property type="molecule type" value="Genomic_DNA"/>
</dbReference>